<dbReference type="RefSeq" id="WP_301723274.1">
    <property type="nucleotide sequence ID" value="NZ_JAUJWV010000001.1"/>
</dbReference>
<proteinExistence type="predicted"/>
<dbReference type="Gene3D" id="3.90.550.10">
    <property type="entry name" value="Spore Coat Polysaccharide Biosynthesis Protein SpsA, Chain A"/>
    <property type="match status" value="1"/>
</dbReference>
<dbReference type="Pfam" id="PF00535">
    <property type="entry name" value="Glycos_transf_2"/>
    <property type="match status" value="1"/>
</dbReference>
<dbReference type="InterPro" id="IPR029044">
    <property type="entry name" value="Nucleotide-diphossugar_trans"/>
</dbReference>
<evidence type="ECO:0000259" key="1">
    <source>
        <dbReference type="Pfam" id="PF00535"/>
    </source>
</evidence>
<protein>
    <submittedName>
        <fullName evidence="2">Glycosyltransferase</fullName>
        <ecNumber evidence="2">2.4.-.-</ecNumber>
    </submittedName>
</protein>
<keyword evidence="3" id="KW-1185">Reference proteome</keyword>
<dbReference type="GO" id="GO:0016757">
    <property type="term" value="F:glycosyltransferase activity"/>
    <property type="evidence" value="ECO:0007669"/>
    <property type="project" value="UniProtKB-KW"/>
</dbReference>
<feature type="domain" description="Glycosyltransferase 2-like" evidence="1">
    <location>
        <begin position="5"/>
        <end position="151"/>
    </location>
</feature>
<dbReference type="CDD" id="cd00761">
    <property type="entry name" value="Glyco_tranf_GTA_type"/>
    <property type="match status" value="1"/>
</dbReference>
<keyword evidence="2" id="KW-0808">Transferase</keyword>
<gene>
    <name evidence="2" type="ORF">QWY14_07715</name>
</gene>
<dbReference type="PANTHER" id="PTHR15046:SF3">
    <property type="entry name" value="BETA-1,4 N-ACETYLGALACTOSAMINYLTRANSFERASE 2-LIKE"/>
    <property type="match status" value="1"/>
</dbReference>
<dbReference type="EMBL" id="JAUJWV010000001">
    <property type="protein sequence ID" value="MDN7241676.1"/>
    <property type="molecule type" value="Genomic_DNA"/>
</dbReference>
<evidence type="ECO:0000313" key="3">
    <source>
        <dbReference type="Proteomes" id="UP001172055"/>
    </source>
</evidence>
<dbReference type="Proteomes" id="UP001172055">
    <property type="component" value="Unassembled WGS sequence"/>
</dbReference>
<organism evidence="2 3">
    <name type="scientific">Planococcus shixiaomingii</name>
    <dbReference type="NCBI Taxonomy" id="3058393"/>
    <lineage>
        <taxon>Bacteria</taxon>
        <taxon>Bacillati</taxon>
        <taxon>Bacillota</taxon>
        <taxon>Bacilli</taxon>
        <taxon>Bacillales</taxon>
        <taxon>Caryophanaceae</taxon>
        <taxon>Planococcus</taxon>
    </lineage>
</organism>
<evidence type="ECO:0000313" key="2">
    <source>
        <dbReference type="EMBL" id="MDN7241676.1"/>
    </source>
</evidence>
<dbReference type="SUPFAM" id="SSF53448">
    <property type="entry name" value="Nucleotide-diphospho-sugar transferases"/>
    <property type="match status" value="1"/>
</dbReference>
<dbReference type="EC" id="2.4.-.-" evidence="2"/>
<name>A0ABT8N1B2_9BACL</name>
<reference evidence="2 3" key="1">
    <citation type="submission" date="2023-06" db="EMBL/GenBank/DDBJ databases">
        <title>Novel species in genus Planococcus.</title>
        <authorList>
            <person name="Ning S."/>
        </authorList>
    </citation>
    <scope>NUCLEOTIDE SEQUENCE [LARGE SCALE GENOMIC DNA]</scope>
    <source>
        <strain evidence="2 3">N028</strain>
    </source>
</reference>
<dbReference type="InterPro" id="IPR001173">
    <property type="entry name" value="Glyco_trans_2-like"/>
</dbReference>
<keyword evidence="2" id="KW-0328">Glycosyltransferase</keyword>
<accession>A0ABT8N1B2</accession>
<dbReference type="PANTHER" id="PTHR15046">
    <property type="entry name" value="GLYCO_TRANS_2-LIKE DOMAIN-CONTAINING PROTEIN"/>
    <property type="match status" value="1"/>
</dbReference>
<comment type="caution">
    <text evidence="2">The sequence shown here is derived from an EMBL/GenBank/DDBJ whole genome shotgun (WGS) entry which is preliminary data.</text>
</comment>
<sequence>MENITIIIKTFNRKYALWRLLDSIEYYYPSLPIVIVDDSKKNYMKETKKRFAALNIRYIVTSFDIGLSKGRNILIENVNTKYFLLCDDDLEFDERTKIGTAINILENNKAAVVGGTMYNRFKIDTLFAFLWALKKPSRFIDVFKKTEQVSVYNGIFEIENKDVILRTEHNSANYSHDNVYKTDITHNFFIADTSKIKTIRGWQPEEVKVGEHQAFFLRLKREGLTVFYTPNLGVKHYPKKTINYNRYRMRSYLMIGKSFEWQGLNSYKMIDENGEETILYKR</sequence>